<reference evidence="3 4" key="1">
    <citation type="submission" date="2020-03" db="EMBL/GenBank/DDBJ databases">
        <title>Vagococcus sp. nov., isolated from beetles.</title>
        <authorList>
            <person name="Hyun D.-W."/>
            <person name="Bae J.-W."/>
        </authorList>
    </citation>
    <scope>NUCLEOTIDE SEQUENCE [LARGE SCALE GENOMIC DNA]</scope>
    <source>
        <strain evidence="3 4">HDW17A</strain>
    </source>
</reference>
<gene>
    <name evidence="3" type="ORF">G7081_01200</name>
</gene>
<keyword evidence="2" id="KW-0812">Transmembrane</keyword>
<dbReference type="EMBL" id="CP049886">
    <property type="protein sequence ID" value="QIL45801.1"/>
    <property type="molecule type" value="Genomic_DNA"/>
</dbReference>
<keyword evidence="1" id="KW-0175">Coiled coil</keyword>
<evidence type="ECO:0000256" key="1">
    <source>
        <dbReference type="SAM" id="Coils"/>
    </source>
</evidence>
<evidence type="ECO:0008006" key="5">
    <source>
        <dbReference type="Google" id="ProtNLM"/>
    </source>
</evidence>
<dbReference type="AlphaFoldDB" id="A0A6G8AL54"/>
<keyword evidence="2" id="KW-1133">Transmembrane helix</keyword>
<keyword evidence="2" id="KW-0472">Membrane</keyword>
<feature type="coiled-coil region" evidence="1">
    <location>
        <begin position="40"/>
        <end position="67"/>
    </location>
</feature>
<sequence length="201" mass="22619">MNKVIFTKKHLVAAGVAGIVLVVLIIASWFLMIAPKSTQIQHKATELKKTNEEIQLVEAELDKLKENPDLLNSEVIKVAPVITNGVQLEAYFKDLENIDKSLDISVQKIQFEHELLYPQEPNAEKQLQKSKVGFDIIGDSAKDIISFVDQLEQGKRFMKIVDITYRASSTEDSDSTYSATVVAEMYYLSHYETGKPVADEK</sequence>
<feature type="transmembrane region" description="Helical" evidence="2">
    <location>
        <begin position="12"/>
        <end position="32"/>
    </location>
</feature>
<evidence type="ECO:0000313" key="3">
    <source>
        <dbReference type="EMBL" id="QIL45801.1"/>
    </source>
</evidence>
<protein>
    <recommendedName>
        <fullName evidence="5">Pilus assembly protein, PilO</fullName>
    </recommendedName>
</protein>
<evidence type="ECO:0000313" key="4">
    <source>
        <dbReference type="Proteomes" id="UP000500890"/>
    </source>
</evidence>
<organism evidence="3 4">
    <name type="scientific">Vagococcus coleopterorum</name>
    <dbReference type="NCBI Taxonomy" id="2714946"/>
    <lineage>
        <taxon>Bacteria</taxon>
        <taxon>Bacillati</taxon>
        <taxon>Bacillota</taxon>
        <taxon>Bacilli</taxon>
        <taxon>Lactobacillales</taxon>
        <taxon>Enterococcaceae</taxon>
        <taxon>Vagococcus</taxon>
    </lineage>
</organism>
<dbReference type="RefSeq" id="WP_166006658.1">
    <property type="nucleotide sequence ID" value="NZ_CP049886.1"/>
</dbReference>
<dbReference type="Proteomes" id="UP000500890">
    <property type="component" value="Chromosome"/>
</dbReference>
<keyword evidence="4" id="KW-1185">Reference proteome</keyword>
<dbReference type="Gene3D" id="3.30.70.60">
    <property type="match status" value="1"/>
</dbReference>
<accession>A0A6G8AL54</accession>
<evidence type="ECO:0000256" key="2">
    <source>
        <dbReference type="SAM" id="Phobius"/>
    </source>
</evidence>
<dbReference type="KEGG" id="vah:G7081_01200"/>
<dbReference type="InterPro" id="IPR014717">
    <property type="entry name" value="Transl_elong_EF1B/ribsomal_bS6"/>
</dbReference>
<name>A0A6G8AL54_9ENTE</name>
<proteinExistence type="predicted"/>